<evidence type="ECO:0000313" key="2">
    <source>
        <dbReference type="Proteomes" id="UP001143856"/>
    </source>
</evidence>
<protein>
    <submittedName>
        <fullName evidence="1">Uncharacterized protein</fullName>
    </submittedName>
</protein>
<organism evidence="1 2">
    <name type="scientific">Xylaria curta</name>
    <dbReference type="NCBI Taxonomy" id="42375"/>
    <lineage>
        <taxon>Eukaryota</taxon>
        <taxon>Fungi</taxon>
        <taxon>Dikarya</taxon>
        <taxon>Ascomycota</taxon>
        <taxon>Pezizomycotina</taxon>
        <taxon>Sordariomycetes</taxon>
        <taxon>Xylariomycetidae</taxon>
        <taxon>Xylariales</taxon>
        <taxon>Xylariaceae</taxon>
        <taxon>Xylaria</taxon>
    </lineage>
</organism>
<name>A0ACC1PK66_9PEZI</name>
<comment type="caution">
    <text evidence="1">The sequence shown here is derived from an EMBL/GenBank/DDBJ whole genome shotgun (WGS) entry which is preliminary data.</text>
</comment>
<sequence>MSVVQNLPTIVLDATLEDLYRRASPKNAHKRIAQVMYPVNSAIQLTPNIPRNVKYLYQDSAFNESRREDGAFELSEQARRELAISYVALAPQRDAFLSGGGTVIMFDLGANSVQQSHNKSEATKTMSVLPDRQRPRLIFCPGPSDIPVREQDIDLMCYKLAPDGLENYDLLIPLETIWYINAKGSLAKSGLPVPRCDIIEIEGSSCHIRLCCDVCRGRSDSLIIPTACTGQRGEWVSDQSFKIYQEVLMRQLPFVFKNQQAYGGAGTYLIHNETDREKLLCDLRSGLLRRMLSYVTESNKHLQPAAIVLSDLIENPTATWGLSFFVTEDDEPIFLAVTELMLLEGRFYIGSMIQYDRQDELKRKFATLVKDMSIWLHKYDYIGPVGADALETVDSAECSQMHNSSINESDKYSNFHVLDINARTSGQLCLPLLRTHFTSRGLQCAATFFMRILKRREEFIRVFEDQFKAGRICILSWYDDIESDVSFGNVVIGAEDVNKLRDDMKQVRDMSQELTF</sequence>
<accession>A0ACC1PK66</accession>
<reference evidence="1" key="1">
    <citation type="submission" date="2022-10" db="EMBL/GenBank/DDBJ databases">
        <title>Genome Sequence of Xylaria curta.</title>
        <authorList>
            <person name="Buettner E."/>
        </authorList>
    </citation>
    <scope>NUCLEOTIDE SEQUENCE</scope>
    <source>
        <strain evidence="1">Babe10</strain>
    </source>
</reference>
<evidence type="ECO:0000313" key="1">
    <source>
        <dbReference type="EMBL" id="KAJ2994877.1"/>
    </source>
</evidence>
<dbReference type="EMBL" id="JAPDGR010000154">
    <property type="protein sequence ID" value="KAJ2994877.1"/>
    <property type="molecule type" value="Genomic_DNA"/>
</dbReference>
<dbReference type="Proteomes" id="UP001143856">
    <property type="component" value="Unassembled WGS sequence"/>
</dbReference>
<proteinExistence type="predicted"/>
<keyword evidence="2" id="KW-1185">Reference proteome</keyword>
<gene>
    <name evidence="1" type="ORF">NUW58_g1429</name>
</gene>